<evidence type="ECO:0000313" key="1">
    <source>
        <dbReference type="EMBL" id="ETA67369.1"/>
    </source>
</evidence>
<proteinExistence type="predicted"/>
<gene>
    <name evidence="1" type="ORF">MettiDRAFT_0790</name>
</gene>
<dbReference type="EMBL" id="AZAJ01000001">
    <property type="protein sequence ID" value="ETA67369.1"/>
    <property type="molecule type" value="Genomic_DNA"/>
</dbReference>
<organism evidence="1 2">
    <name type="scientific">Methanolobus tindarius DSM 2278</name>
    <dbReference type="NCBI Taxonomy" id="1090322"/>
    <lineage>
        <taxon>Archaea</taxon>
        <taxon>Methanobacteriati</taxon>
        <taxon>Methanobacteriota</taxon>
        <taxon>Stenosarchaea group</taxon>
        <taxon>Methanomicrobia</taxon>
        <taxon>Methanosarcinales</taxon>
        <taxon>Methanosarcinaceae</taxon>
        <taxon>Methanolobus</taxon>
    </lineage>
</organism>
<sequence length="287" mass="33042">MAISAKYGYNLNYFGIYKVLYTREIIHLFMNDTKITIMFILLILMSSGCTEQEEFTISENATIISMKYVTTSATNMEKQELIINSSTMDISIYNPDNELKAHYTRPMIEYQWKQPPYMLTGKPFLEISSSSQAQKILPDDSDSGTLEVTVLQEGEIYTLTIDSDSQKYQIEDLYEIESYMDSQKQLALEPSFEEAQAIVEPWITSMPTYSFDGSNLTLEEHSREDTLPSTHLLIYTFTSSHEGYGDRSNEDLAEELTNHTIWVSLRQRAIIKAIIDDSWDEINQEPL</sequence>
<dbReference type="AlphaFoldDB" id="W9DN34"/>
<comment type="caution">
    <text evidence="1">The sequence shown here is derived from an EMBL/GenBank/DDBJ whole genome shotgun (WGS) entry which is preliminary data.</text>
</comment>
<dbReference type="STRING" id="1090322.MettiDRAFT_0790"/>
<reference evidence="1 2" key="1">
    <citation type="submission" date="2013-08" db="EMBL/GenBank/DDBJ databases">
        <authorList>
            <consortium name="DOE Joint Genome Institute"/>
            <person name="Eisen J."/>
            <person name="Huntemann M."/>
            <person name="Han J."/>
            <person name="Chen A."/>
            <person name="Kyrpides N."/>
            <person name="Mavromatis K."/>
            <person name="Markowitz V."/>
            <person name="Palaniappan K."/>
            <person name="Ivanova N."/>
            <person name="Schaumberg A."/>
            <person name="Pati A."/>
            <person name="Liolios K."/>
            <person name="Nordberg H.P."/>
            <person name="Cantor M.N."/>
            <person name="Hua S.X."/>
            <person name="Woyke T."/>
        </authorList>
    </citation>
    <scope>NUCLEOTIDE SEQUENCE [LARGE SCALE GENOMIC DNA]</scope>
    <source>
        <strain evidence="1 2">DSM 2278</strain>
    </source>
</reference>
<keyword evidence="2" id="KW-1185">Reference proteome</keyword>
<accession>W9DN34</accession>
<dbReference type="Proteomes" id="UP000019483">
    <property type="component" value="Unassembled WGS sequence"/>
</dbReference>
<name>W9DN34_METTI</name>
<evidence type="ECO:0000313" key="2">
    <source>
        <dbReference type="Proteomes" id="UP000019483"/>
    </source>
</evidence>
<protein>
    <submittedName>
        <fullName evidence="1">Uncharacterized protein</fullName>
    </submittedName>
</protein>